<gene>
    <name evidence="2" type="ORF">TSG867_LOCUS22738</name>
</gene>
<evidence type="ECO:0000313" key="3">
    <source>
        <dbReference type="Proteomes" id="UP000663862"/>
    </source>
</evidence>
<feature type="region of interest" description="Disordered" evidence="1">
    <location>
        <begin position="1"/>
        <end position="39"/>
    </location>
</feature>
<organism evidence="2 3">
    <name type="scientific">Rotaria socialis</name>
    <dbReference type="NCBI Taxonomy" id="392032"/>
    <lineage>
        <taxon>Eukaryota</taxon>
        <taxon>Metazoa</taxon>
        <taxon>Spiralia</taxon>
        <taxon>Gnathifera</taxon>
        <taxon>Rotifera</taxon>
        <taxon>Eurotatoria</taxon>
        <taxon>Bdelloidea</taxon>
        <taxon>Philodinida</taxon>
        <taxon>Philodinidae</taxon>
        <taxon>Rotaria</taxon>
    </lineage>
</organism>
<dbReference type="AlphaFoldDB" id="A0A820WZ55"/>
<evidence type="ECO:0000256" key="1">
    <source>
        <dbReference type="SAM" id="MobiDB-lite"/>
    </source>
</evidence>
<reference evidence="2" key="1">
    <citation type="submission" date="2021-02" db="EMBL/GenBank/DDBJ databases">
        <authorList>
            <person name="Nowell W R."/>
        </authorList>
    </citation>
    <scope>NUCLEOTIDE SEQUENCE</scope>
</reference>
<proteinExistence type="predicted"/>
<evidence type="ECO:0000313" key="2">
    <source>
        <dbReference type="EMBL" id="CAF4523475.1"/>
    </source>
</evidence>
<accession>A0A820WZ55</accession>
<dbReference type="Proteomes" id="UP000663862">
    <property type="component" value="Unassembled WGS sequence"/>
</dbReference>
<dbReference type="EMBL" id="CAJOBQ010001886">
    <property type="protein sequence ID" value="CAF4523475.1"/>
    <property type="molecule type" value="Genomic_DNA"/>
</dbReference>
<comment type="caution">
    <text evidence="2">The sequence shown here is derived from an EMBL/GenBank/DDBJ whole genome shotgun (WGS) entry which is preliminary data.</text>
</comment>
<feature type="non-terminal residue" evidence="2">
    <location>
        <position position="1"/>
    </location>
</feature>
<feature type="non-terminal residue" evidence="2">
    <location>
        <position position="39"/>
    </location>
</feature>
<name>A0A820WZ55_9BILA</name>
<sequence>MEMSLRDDQSSVISAAFSQKPRSTSALPCESDRRLLMSL</sequence>
<feature type="compositionally biased region" description="Basic and acidic residues" evidence="1">
    <location>
        <begin position="30"/>
        <end position="39"/>
    </location>
</feature>
<protein>
    <submittedName>
        <fullName evidence="2">Uncharacterized protein</fullName>
    </submittedName>
</protein>
<feature type="compositionally biased region" description="Polar residues" evidence="1">
    <location>
        <begin position="10"/>
        <end position="26"/>
    </location>
</feature>